<keyword evidence="3 8" id="KW-0418">Kinase</keyword>
<accession>A0A1Z5HSQ2</accession>
<comment type="catalytic activity">
    <reaction evidence="7 8">
        <text>NAD(+) + ATP = ADP + NADP(+) + H(+)</text>
        <dbReference type="Rhea" id="RHEA:18629"/>
        <dbReference type="ChEBI" id="CHEBI:15378"/>
        <dbReference type="ChEBI" id="CHEBI:30616"/>
        <dbReference type="ChEBI" id="CHEBI:57540"/>
        <dbReference type="ChEBI" id="CHEBI:58349"/>
        <dbReference type="ChEBI" id="CHEBI:456216"/>
        <dbReference type="EC" id="2.7.1.23"/>
    </reaction>
</comment>
<protein>
    <recommendedName>
        <fullName evidence="8">NAD kinase</fullName>
        <ecNumber evidence="8">2.7.1.23</ecNumber>
    </recommendedName>
    <alternativeName>
        <fullName evidence="8">ATP-dependent NAD kinase</fullName>
    </alternativeName>
</protein>
<dbReference type="Gene3D" id="3.40.50.10330">
    <property type="entry name" value="Probable inorganic polyphosphate/atp-NAD kinase, domain 1"/>
    <property type="match status" value="1"/>
</dbReference>
<comment type="subcellular location">
    <subcellularLocation>
        <location evidence="8">Cytoplasm</location>
    </subcellularLocation>
</comment>
<dbReference type="AlphaFoldDB" id="A0A1Z5HSQ2"/>
<comment type="caution">
    <text evidence="8">Lacks conserved residue(s) required for the propagation of feature annotation.</text>
</comment>
<evidence type="ECO:0000256" key="4">
    <source>
        <dbReference type="ARBA" id="ARBA00022840"/>
    </source>
</evidence>
<dbReference type="SUPFAM" id="SSF111331">
    <property type="entry name" value="NAD kinase/diacylglycerol kinase-like"/>
    <property type="match status" value="1"/>
</dbReference>
<comment type="cofactor">
    <cofactor evidence="8">
        <name>a divalent metal cation</name>
        <dbReference type="ChEBI" id="CHEBI:60240"/>
    </cofactor>
</comment>
<sequence>MRRIGLIFNEQKKDVLQTAQYLIQWLEDRRVKVFLTEDHQKALGKADAERFETTVADNVDCVLVLGGDGTLLSTARALAVKGTPILGINMGQLGFLTEIELPSMFEDLELLLRGEYLIEERMMLEARVVRNNTTVDRFLALNDVVVTKGSFSRMIYLETYVSQHYVDTYRADGLIVSSPTGSTAYCMSAGGPLVSPEVEVMIIVPICPHTLYARPLVVASHQEIKVVVRSKLADVAVTVDGQHGVKLEENDEITVGKAPFKTKLIRLKGRNFYEVLREKLRGEGGGAYG</sequence>
<keyword evidence="4 8" id="KW-0067">ATP-binding</keyword>
<keyword evidence="5 8" id="KW-0521">NADP</keyword>
<feature type="binding site" evidence="8">
    <location>
        <position position="170"/>
    </location>
    <ligand>
        <name>NAD(+)</name>
        <dbReference type="ChEBI" id="CHEBI:57540"/>
    </ligand>
</feature>
<dbReference type="GO" id="GO:0003951">
    <property type="term" value="F:NAD+ kinase activity"/>
    <property type="evidence" value="ECO:0007669"/>
    <property type="project" value="UniProtKB-UniRule"/>
</dbReference>
<organism evidence="9 10">
    <name type="scientific">Calderihabitans maritimus</name>
    <dbReference type="NCBI Taxonomy" id="1246530"/>
    <lineage>
        <taxon>Bacteria</taxon>
        <taxon>Bacillati</taxon>
        <taxon>Bacillota</taxon>
        <taxon>Clostridia</taxon>
        <taxon>Neomoorellales</taxon>
        <taxon>Calderihabitantaceae</taxon>
        <taxon>Calderihabitans</taxon>
    </lineage>
</organism>
<evidence type="ECO:0000313" key="10">
    <source>
        <dbReference type="Proteomes" id="UP000197032"/>
    </source>
</evidence>
<dbReference type="Pfam" id="PF20143">
    <property type="entry name" value="NAD_kinase_C"/>
    <property type="match status" value="1"/>
</dbReference>
<dbReference type="PANTHER" id="PTHR20275:SF0">
    <property type="entry name" value="NAD KINASE"/>
    <property type="match status" value="1"/>
</dbReference>
<feature type="active site" description="Proton acceptor" evidence="8">
    <location>
        <position position="68"/>
    </location>
</feature>
<dbReference type="RefSeq" id="WP_088553693.1">
    <property type="nucleotide sequence ID" value="NZ_BDGJ01000070.1"/>
</dbReference>
<dbReference type="HAMAP" id="MF_00361">
    <property type="entry name" value="NAD_kinase"/>
    <property type="match status" value="1"/>
</dbReference>
<dbReference type="InterPro" id="IPR017438">
    <property type="entry name" value="ATP-NAD_kinase_N"/>
</dbReference>
<dbReference type="GO" id="GO:0005524">
    <property type="term" value="F:ATP binding"/>
    <property type="evidence" value="ECO:0007669"/>
    <property type="project" value="UniProtKB-KW"/>
</dbReference>
<keyword evidence="6 8" id="KW-0520">NAD</keyword>
<dbReference type="PANTHER" id="PTHR20275">
    <property type="entry name" value="NAD KINASE"/>
    <property type="match status" value="1"/>
</dbReference>
<feature type="binding site" evidence="8">
    <location>
        <begin position="142"/>
        <end position="143"/>
    </location>
    <ligand>
        <name>NAD(+)</name>
        <dbReference type="ChEBI" id="CHEBI:57540"/>
    </ligand>
</feature>
<dbReference type="InterPro" id="IPR017437">
    <property type="entry name" value="ATP-NAD_kinase_PpnK-typ_C"/>
</dbReference>
<comment type="similarity">
    <text evidence="8">Belongs to the NAD kinase family.</text>
</comment>
<evidence type="ECO:0000313" key="9">
    <source>
        <dbReference type="EMBL" id="GAW92310.1"/>
    </source>
</evidence>
<comment type="function">
    <text evidence="8">Involved in the regulation of the intracellular balance of NAD and NADP, and is a key enzyme in the biosynthesis of NADP. Catalyzes specifically the phosphorylation on 2'-hydroxyl of the adenosine moiety of NAD to yield NADP.</text>
</comment>
<dbReference type="FunFam" id="2.60.200.30:FF:000009">
    <property type="entry name" value="Poly(P)/ATP NAD kinase"/>
    <property type="match status" value="1"/>
</dbReference>
<keyword evidence="2 8" id="KW-0547">Nucleotide-binding</keyword>
<feature type="binding site" evidence="8">
    <location>
        <position position="172"/>
    </location>
    <ligand>
        <name>NAD(+)</name>
        <dbReference type="ChEBI" id="CHEBI:57540"/>
    </ligand>
</feature>
<evidence type="ECO:0000256" key="7">
    <source>
        <dbReference type="ARBA" id="ARBA00047925"/>
    </source>
</evidence>
<dbReference type="EMBL" id="BDGJ01000070">
    <property type="protein sequence ID" value="GAW92310.1"/>
    <property type="molecule type" value="Genomic_DNA"/>
</dbReference>
<keyword evidence="10" id="KW-1185">Reference proteome</keyword>
<gene>
    <name evidence="8" type="primary">nadK</name>
    <name evidence="9" type="ORF">KKC1_14660</name>
</gene>
<feature type="binding site" evidence="8">
    <location>
        <begin position="183"/>
        <end position="188"/>
    </location>
    <ligand>
        <name>NAD(+)</name>
        <dbReference type="ChEBI" id="CHEBI:57540"/>
    </ligand>
</feature>
<evidence type="ECO:0000256" key="5">
    <source>
        <dbReference type="ARBA" id="ARBA00022857"/>
    </source>
</evidence>
<dbReference type="GO" id="GO:0005737">
    <property type="term" value="C:cytoplasm"/>
    <property type="evidence" value="ECO:0007669"/>
    <property type="project" value="UniProtKB-SubCell"/>
</dbReference>
<dbReference type="GO" id="GO:0046872">
    <property type="term" value="F:metal ion binding"/>
    <property type="evidence" value="ECO:0007669"/>
    <property type="project" value="UniProtKB-UniRule"/>
</dbReference>
<evidence type="ECO:0000256" key="3">
    <source>
        <dbReference type="ARBA" id="ARBA00022777"/>
    </source>
</evidence>
<dbReference type="Proteomes" id="UP000197032">
    <property type="component" value="Unassembled WGS sequence"/>
</dbReference>
<dbReference type="EC" id="2.7.1.23" evidence="8"/>
<keyword evidence="1 8" id="KW-0808">Transferase</keyword>
<dbReference type="Gene3D" id="2.60.200.30">
    <property type="entry name" value="Probable inorganic polyphosphate/atp-NAD kinase, domain 2"/>
    <property type="match status" value="1"/>
</dbReference>
<dbReference type="Pfam" id="PF01513">
    <property type="entry name" value="NAD_kinase"/>
    <property type="match status" value="1"/>
</dbReference>
<dbReference type="GO" id="GO:0019674">
    <property type="term" value="P:NAD+ metabolic process"/>
    <property type="evidence" value="ECO:0007669"/>
    <property type="project" value="InterPro"/>
</dbReference>
<dbReference type="InterPro" id="IPR016064">
    <property type="entry name" value="NAD/diacylglycerol_kinase_sf"/>
</dbReference>
<dbReference type="OrthoDB" id="9774737at2"/>
<evidence type="ECO:0000256" key="2">
    <source>
        <dbReference type="ARBA" id="ARBA00022741"/>
    </source>
</evidence>
<comment type="caution">
    <text evidence="9">The sequence shown here is derived from an EMBL/GenBank/DDBJ whole genome shotgun (WGS) entry which is preliminary data.</text>
</comment>
<dbReference type="InterPro" id="IPR002504">
    <property type="entry name" value="NADK"/>
</dbReference>
<proteinExistence type="inferred from homology"/>
<evidence type="ECO:0000256" key="8">
    <source>
        <dbReference type="HAMAP-Rule" id="MF_00361"/>
    </source>
</evidence>
<feature type="binding site" evidence="8">
    <location>
        <position position="242"/>
    </location>
    <ligand>
        <name>NAD(+)</name>
        <dbReference type="ChEBI" id="CHEBI:57540"/>
    </ligand>
</feature>
<feature type="binding site" evidence="8">
    <location>
        <begin position="68"/>
        <end position="69"/>
    </location>
    <ligand>
        <name>NAD(+)</name>
        <dbReference type="ChEBI" id="CHEBI:57540"/>
    </ligand>
</feature>
<dbReference type="GO" id="GO:0051287">
    <property type="term" value="F:NAD binding"/>
    <property type="evidence" value="ECO:0007669"/>
    <property type="project" value="UniProtKB-ARBA"/>
</dbReference>
<reference evidence="10" key="1">
    <citation type="journal article" date="2017" name="Appl. Environ. Microbiol.">
        <title>Genomic analysis of Calderihabitans maritimus KKC1, a thermophilic hydrogenogenic carboxydotrophic bacterium isolated from marine sediment.</title>
        <authorList>
            <person name="Omae K."/>
            <person name="Yoneda Y."/>
            <person name="Fukuyama Y."/>
            <person name="Yoshida T."/>
            <person name="Sako Y."/>
        </authorList>
    </citation>
    <scope>NUCLEOTIDE SEQUENCE [LARGE SCALE GENOMIC DNA]</scope>
    <source>
        <strain evidence="10">KKC1</strain>
    </source>
</reference>
<keyword evidence="8" id="KW-0963">Cytoplasm</keyword>
<evidence type="ECO:0000256" key="1">
    <source>
        <dbReference type="ARBA" id="ARBA00022679"/>
    </source>
</evidence>
<dbReference type="GO" id="GO:0006741">
    <property type="term" value="P:NADP+ biosynthetic process"/>
    <property type="evidence" value="ECO:0007669"/>
    <property type="project" value="UniProtKB-UniRule"/>
</dbReference>
<feature type="binding site" evidence="8">
    <location>
        <position position="153"/>
    </location>
    <ligand>
        <name>NAD(+)</name>
        <dbReference type="ChEBI" id="CHEBI:57540"/>
    </ligand>
</feature>
<evidence type="ECO:0000256" key="6">
    <source>
        <dbReference type="ARBA" id="ARBA00023027"/>
    </source>
</evidence>
<name>A0A1Z5HSQ2_9FIRM</name>